<dbReference type="EMBL" id="FNUG01000001">
    <property type="protein sequence ID" value="SEE55637.1"/>
    <property type="molecule type" value="Genomic_DNA"/>
</dbReference>
<keyword evidence="5" id="KW-0475">Mercuric resistance</keyword>
<dbReference type="OrthoDB" id="1493145at2"/>
<evidence type="ECO:0000256" key="4">
    <source>
        <dbReference type="ARBA" id="ARBA00022448"/>
    </source>
</evidence>
<dbReference type="Gene3D" id="3.30.70.100">
    <property type="match status" value="1"/>
</dbReference>
<organism evidence="17 18">
    <name type="scientific">Salinimicrobium catena</name>
    <dbReference type="NCBI Taxonomy" id="390640"/>
    <lineage>
        <taxon>Bacteria</taxon>
        <taxon>Pseudomonadati</taxon>
        <taxon>Bacteroidota</taxon>
        <taxon>Flavobacteriia</taxon>
        <taxon>Flavobacteriales</taxon>
        <taxon>Flavobacteriaceae</taxon>
        <taxon>Salinimicrobium</taxon>
    </lineage>
</organism>
<dbReference type="Pfam" id="PF00403">
    <property type="entry name" value="HMA"/>
    <property type="match status" value="1"/>
</dbReference>
<dbReference type="GO" id="GO:0046872">
    <property type="term" value="F:metal ion binding"/>
    <property type="evidence" value="ECO:0007669"/>
    <property type="project" value="UniProtKB-KW"/>
</dbReference>
<comment type="similarity">
    <text evidence="2">Belongs to the MerT family.</text>
</comment>
<dbReference type="SUPFAM" id="SSF55008">
    <property type="entry name" value="HMA, heavy metal-associated domain"/>
    <property type="match status" value="1"/>
</dbReference>
<dbReference type="PRINTS" id="PR00946">
    <property type="entry name" value="HGSCAVENGER"/>
</dbReference>
<evidence type="ECO:0000256" key="12">
    <source>
        <dbReference type="ARBA" id="ARBA00023136"/>
    </source>
</evidence>
<dbReference type="PANTHER" id="PTHR46594:SF4">
    <property type="entry name" value="P-TYPE CATION-TRANSPORTING ATPASE"/>
    <property type="match status" value="1"/>
</dbReference>
<dbReference type="PROSITE" id="PS01047">
    <property type="entry name" value="HMA_1"/>
    <property type="match status" value="1"/>
</dbReference>
<sequence length="198" mass="21569">MKTKNGFLGVGILTGIASSLCCIAPILAIAAGTGSMAGAFAWLEPFRWPLVAVSIVALGFAWYLNLKTTDDDCGCESNSRSSFFQSRKFLSGVTVFVILSLAFPYYAEAFYPSDEKEVVFVQEKNIQTVEFSVSGMTCAGCEGHVKSEVNKLNGIVSCKVSYEEGNTVVEFDSTRTNVEEVKTAIERTGYKVSENREE</sequence>
<accession>A0A1H5JTW7</accession>
<keyword evidence="10" id="KW-0476">Mercury</keyword>
<dbReference type="STRING" id="390640.SAMN04488034_101846"/>
<dbReference type="Pfam" id="PF02411">
    <property type="entry name" value="MerT"/>
    <property type="match status" value="1"/>
</dbReference>
<evidence type="ECO:0000256" key="9">
    <source>
        <dbReference type="ARBA" id="ARBA00022723"/>
    </source>
</evidence>
<dbReference type="AlphaFoldDB" id="A0A1H5JTW7"/>
<comment type="subcellular location">
    <subcellularLocation>
        <location evidence="1">Cell inner membrane</location>
        <topology evidence="1">Multi-pass membrane protein</topology>
    </subcellularLocation>
</comment>
<comment type="function">
    <text evidence="14">Involved in mercury resistance. Probably transfers a mercuric ion from the periplasmic Hg(2+)-binding protein MerP to the cytoplasmic mercuric reductase MerA.</text>
</comment>
<dbReference type="PROSITE" id="PS50846">
    <property type="entry name" value="HMA_2"/>
    <property type="match status" value="1"/>
</dbReference>
<keyword evidence="9" id="KW-0479">Metal-binding</keyword>
<keyword evidence="12 15" id="KW-0472">Membrane</keyword>
<evidence type="ECO:0000256" key="14">
    <source>
        <dbReference type="ARBA" id="ARBA00045720"/>
    </source>
</evidence>
<keyword evidence="18" id="KW-1185">Reference proteome</keyword>
<dbReference type="PANTHER" id="PTHR46594">
    <property type="entry name" value="P-TYPE CATION-TRANSPORTING ATPASE"/>
    <property type="match status" value="1"/>
</dbReference>
<evidence type="ECO:0000256" key="7">
    <source>
        <dbReference type="ARBA" id="ARBA00022519"/>
    </source>
</evidence>
<name>A0A1H5JTW7_9FLAO</name>
<keyword evidence="8 15" id="KW-0812">Transmembrane</keyword>
<dbReference type="InterPro" id="IPR036163">
    <property type="entry name" value="HMA_dom_sf"/>
</dbReference>
<keyword evidence="11 15" id="KW-1133">Transmembrane helix</keyword>
<evidence type="ECO:0000256" key="8">
    <source>
        <dbReference type="ARBA" id="ARBA00022692"/>
    </source>
</evidence>
<dbReference type="InterPro" id="IPR006121">
    <property type="entry name" value="HMA_dom"/>
</dbReference>
<evidence type="ECO:0000256" key="15">
    <source>
        <dbReference type="SAM" id="Phobius"/>
    </source>
</evidence>
<gene>
    <name evidence="17" type="ORF">SAMN04488034_101846</name>
</gene>
<dbReference type="InterPro" id="IPR001802">
    <property type="entry name" value="MerP/CopZ"/>
</dbReference>
<evidence type="ECO:0000313" key="18">
    <source>
        <dbReference type="Proteomes" id="UP000199448"/>
    </source>
</evidence>
<protein>
    <recommendedName>
        <fullName evidence="3">Mercuric transport protein MerT</fullName>
    </recommendedName>
    <alternativeName>
        <fullName evidence="13">Mercury ion transport protein</fullName>
    </alternativeName>
</protein>
<dbReference type="InterPro" id="IPR003457">
    <property type="entry name" value="Transprt_MerT"/>
</dbReference>
<evidence type="ECO:0000256" key="6">
    <source>
        <dbReference type="ARBA" id="ARBA00022475"/>
    </source>
</evidence>
<keyword evidence="6" id="KW-1003">Cell membrane</keyword>
<keyword evidence="7" id="KW-0997">Cell inner membrane</keyword>
<dbReference type="Proteomes" id="UP000199448">
    <property type="component" value="Unassembled WGS sequence"/>
</dbReference>
<feature type="transmembrane region" description="Helical" evidence="15">
    <location>
        <begin position="46"/>
        <end position="64"/>
    </location>
</feature>
<evidence type="ECO:0000259" key="16">
    <source>
        <dbReference type="PROSITE" id="PS50846"/>
    </source>
</evidence>
<dbReference type="FunFam" id="3.30.70.100:FF:000001">
    <property type="entry name" value="ATPase copper transporting beta"/>
    <property type="match status" value="1"/>
</dbReference>
<dbReference type="GO" id="GO:0005886">
    <property type="term" value="C:plasma membrane"/>
    <property type="evidence" value="ECO:0007669"/>
    <property type="project" value="UniProtKB-SubCell"/>
</dbReference>
<dbReference type="InterPro" id="IPR017969">
    <property type="entry name" value="Heavy-metal-associated_CS"/>
</dbReference>
<dbReference type="Gene3D" id="1.10.287.910">
    <property type="entry name" value="bacterial mercury transporter, merf"/>
    <property type="match status" value="1"/>
</dbReference>
<keyword evidence="4" id="KW-0813">Transport</keyword>
<evidence type="ECO:0000256" key="3">
    <source>
        <dbReference type="ARBA" id="ARBA00017053"/>
    </source>
</evidence>
<feature type="domain" description="HMA" evidence="16">
    <location>
        <begin position="127"/>
        <end position="193"/>
    </location>
</feature>
<evidence type="ECO:0000313" key="17">
    <source>
        <dbReference type="EMBL" id="SEE55637.1"/>
    </source>
</evidence>
<dbReference type="CDD" id="cd00371">
    <property type="entry name" value="HMA"/>
    <property type="match status" value="1"/>
</dbReference>
<reference evidence="17 18" key="1">
    <citation type="submission" date="2016-10" db="EMBL/GenBank/DDBJ databases">
        <authorList>
            <person name="de Groot N.N."/>
        </authorList>
    </citation>
    <scope>NUCLEOTIDE SEQUENCE [LARGE SCALE GENOMIC DNA]</scope>
    <source>
        <strain evidence="17 18">DSM 23553</strain>
    </source>
</reference>
<evidence type="ECO:0000256" key="10">
    <source>
        <dbReference type="ARBA" id="ARBA00022914"/>
    </source>
</evidence>
<feature type="transmembrane region" description="Helical" evidence="15">
    <location>
        <begin position="89"/>
        <end position="107"/>
    </location>
</feature>
<evidence type="ECO:0000256" key="5">
    <source>
        <dbReference type="ARBA" id="ARBA00022466"/>
    </source>
</evidence>
<evidence type="ECO:0000256" key="11">
    <source>
        <dbReference type="ARBA" id="ARBA00022989"/>
    </source>
</evidence>
<proteinExistence type="inferred from homology"/>
<dbReference type="RefSeq" id="WP_093112005.1">
    <property type="nucleotide sequence ID" value="NZ_FNGG01000001.1"/>
</dbReference>
<evidence type="ECO:0000256" key="1">
    <source>
        <dbReference type="ARBA" id="ARBA00004429"/>
    </source>
</evidence>
<evidence type="ECO:0000256" key="2">
    <source>
        <dbReference type="ARBA" id="ARBA00008224"/>
    </source>
</evidence>
<dbReference type="NCBIfam" id="NF033556">
    <property type="entry name" value="MerTP_fusion"/>
    <property type="match status" value="1"/>
</dbReference>
<dbReference type="GO" id="GO:0015097">
    <property type="term" value="F:mercury ion transmembrane transporter activity"/>
    <property type="evidence" value="ECO:0007669"/>
    <property type="project" value="InterPro"/>
</dbReference>
<evidence type="ECO:0000256" key="13">
    <source>
        <dbReference type="ARBA" id="ARBA00030934"/>
    </source>
</evidence>